<reference evidence="1" key="2">
    <citation type="submission" date="2020-06" db="EMBL/GenBank/DDBJ databases">
        <title>Whole Genome Sequence of Bradyrhizobium sp. Strain 323S2.</title>
        <authorList>
            <person name="Bromfield E.S.P."/>
        </authorList>
    </citation>
    <scope>NUCLEOTIDE SEQUENCE [LARGE SCALE GENOMIC DNA]</scope>
    <source>
        <strain evidence="1">323S2</strain>
    </source>
</reference>
<dbReference type="Gene3D" id="2.30.130.30">
    <property type="entry name" value="Hypothetical protein"/>
    <property type="match status" value="1"/>
</dbReference>
<dbReference type="InterPro" id="IPR015947">
    <property type="entry name" value="PUA-like_sf"/>
</dbReference>
<accession>A0A7Z0QP95</accession>
<dbReference type="Proteomes" id="UP000564836">
    <property type="component" value="Plasmid pBb323S2c"/>
</dbReference>
<sequence>MRIAKGLIIADPWIGYLLDGSKTWEMRSSATSHRGWFGLIRKGTGAVYGVAKLAEVGLPLSPPEMIATFERHRIPEHMIRSGGVAKWNVPWKLTDVRPLDRQVPYRHKSGAVTWVELNEEAIDGVMAGHWGATSPKASCPAACAAWRRTPVCDQ</sequence>
<dbReference type="RefSeq" id="WP_166354625.1">
    <property type="nucleotide sequence ID" value="NZ_CP049702.1"/>
</dbReference>
<evidence type="ECO:0000313" key="2">
    <source>
        <dbReference type="EMBL" id="UGX89832.1"/>
    </source>
</evidence>
<protein>
    <recommendedName>
        <fullName evidence="4">ASCH domain-containing protein</fullName>
    </recommendedName>
</protein>
<dbReference type="SUPFAM" id="SSF88697">
    <property type="entry name" value="PUA domain-like"/>
    <property type="match status" value="1"/>
</dbReference>
<dbReference type="EMBL" id="JACBFH010000005">
    <property type="protein sequence ID" value="NYY96960.1"/>
    <property type="molecule type" value="Genomic_DNA"/>
</dbReference>
<reference evidence="2 3" key="1">
    <citation type="journal article" date="2017" name="Syst. Appl. Microbiol.">
        <title>Soybeans inoculated with root zone soils of Canadian native legumes harbour diverse and novel Bradyrhizobium spp. that possess agricultural potential.</title>
        <authorList>
            <person name="Bromfield E.S.P."/>
            <person name="Cloutier S."/>
            <person name="Tambong J.T."/>
            <person name="Tran Thi T.V."/>
        </authorList>
    </citation>
    <scope>NUCLEOTIDE SEQUENCE [LARGE SCALE GENOMIC DNA]</scope>
    <source>
        <strain evidence="2 3">323S2</strain>
    </source>
</reference>
<geneLocation type="plasmid" evidence="2 3">
    <name>pBb323S2c</name>
</geneLocation>
<proteinExistence type="predicted"/>
<evidence type="ECO:0008006" key="4">
    <source>
        <dbReference type="Google" id="ProtNLM"/>
    </source>
</evidence>
<organism evidence="1">
    <name type="scientific">Bradyrhizobium barranii subsp. barranii</name>
    <dbReference type="NCBI Taxonomy" id="2823807"/>
    <lineage>
        <taxon>Bacteria</taxon>
        <taxon>Pseudomonadati</taxon>
        <taxon>Pseudomonadota</taxon>
        <taxon>Alphaproteobacteria</taxon>
        <taxon>Hyphomicrobiales</taxon>
        <taxon>Nitrobacteraceae</taxon>
        <taxon>Bradyrhizobium</taxon>
        <taxon>Bradyrhizobium barranii</taxon>
    </lineage>
</organism>
<keyword evidence="2" id="KW-0614">Plasmid</keyword>
<dbReference type="AlphaFoldDB" id="A0A7Z0QP95"/>
<gene>
    <name evidence="2" type="ORF">G6321_00003335</name>
    <name evidence="1" type="ORF">G6321_54855</name>
</gene>
<evidence type="ECO:0000313" key="1">
    <source>
        <dbReference type="EMBL" id="NYY96960.1"/>
    </source>
</evidence>
<name>A0A7Z0QP95_9BRAD</name>
<evidence type="ECO:0000313" key="3">
    <source>
        <dbReference type="Proteomes" id="UP000564836"/>
    </source>
</evidence>
<reference evidence="2 3" key="3">
    <citation type="journal article" date="2022" name="Int. J. Syst. Evol. Microbiol.">
        <title>Strains of Bradyrhizobium barranii sp. nov. associated with legumes native to Canada are symbionts of soybeans and belong to different subspecies (subsp. barranii subsp. nov. and subsp. apii subsp. nov.) and symbiovars (sv. glycinearum and sv. septentrionale).</title>
        <authorList>
            <person name="Bromfield E.S.P."/>
            <person name="Cloutier S."/>
            <person name="Wasai-Hara S."/>
            <person name="Minamisawa K."/>
        </authorList>
    </citation>
    <scope>NUCLEOTIDE SEQUENCE [LARGE SCALE GENOMIC DNA]</scope>
    <source>
        <strain evidence="2 3">323S2</strain>
        <plasmid evidence="3">pBb323S2c</plasmid>
    </source>
</reference>
<dbReference type="EMBL" id="CP088279">
    <property type="protein sequence ID" value="UGX89832.1"/>
    <property type="molecule type" value="Genomic_DNA"/>
</dbReference>